<accession>X1J7W0</accession>
<proteinExistence type="predicted"/>
<organism evidence="1">
    <name type="scientific">marine sediment metagenome</name>
    <dbReference type="NCBI Taxonomy" id="412755"/>
    <lineage>
        <taxon>unclassified sequences</taxon>
        <taxon>metagenomes</taxon>
        <taxon>ecological metagenomes</taxon>
    </lineage>
</organism>
<dbReference type="EMBL" id="BARU01031983">
    <property type="protein sequence ID" value="GAH65843.1"/>
    <property type="molecule type" value="Genomic_DNA"/>
</dbReference>
<gene>
    <name evidence="1" type="ORF">S03H2_50506</name>
</gene>
<protein>
    <submittedName>
        <fullName evidence="1">Uncharacterized protein</fullName>
    </submittedName>
</protein>
<name>X1J7W0_9ZZZZ</name>
<sequence>NGGGAIHDFEFALIGATTESVPRYITEGQFGLWKETGYINDAMITGQRDRIGLGEAVGRMIEEEGFPNRDISILACGYKLGIPVTVHVGIGQDIIHEHPNLDGGALGATSYHDFLVFAETIRNLEGGVLLNIGTAVMGPEVYLKALAMARNIAHQEGKCIKHFTTAVFDLIDLGPDYQDEAPKTKPEYYFRPYKTILVRTVQDGGESFYIRGDHRETVPNLYHLIMKRLVEE</sequence>
<evidence type="ECO:0000313" key="1">
    <source>
        <dbReference type="EMBL" id="GAH65843.1"/>
    </source>
</evidence>
<feature type="non-terminal residue" evidence="1">
    <location>
        <position position="1"/>
    </location>
</feature>
<comment type="caution">
    <text evidence="1">The sequence shown here is derived from an EMBL/GenBank/DDBJ whole genome shotgun (WGS) entry which is preliminary data.</text>
</comment>
<dbReference type="AlphaFoldDB" id="X1J7W0"/>
<reference evidence="1" key="1">
    <citation type="journal article" date="2014" name="Front. Microbiol.">
        <title>High frequency of phylogenetically diverse reductive dehalogenase-homologous genes in deep subseafloor sedimentary metagenomes.</title>
        <authorList>
            <person name="Kawai M."/>
            <person name="Futagami T."/>
            <person name="Toyoda A."/>
            <person name="Takaki Y."/>
            <person name="Nishi S."/>
            <person name="Hori S."/>
            <person name="Arai W."/>
            <person name="Tsubouchi T."/>
            <person name="Morono Y."/>
            <person name="Uchiyama I."/>
            <person name="Ito T."/>
            <person name="Fujiyama A."/>
            <person name="Inagaki F."/>
            <person name="Takami H."/>
        </authorList>
    </citation>
    <scope>NUCLEOTIDE SEQUENCE</scope>
    <source>
        <strain evidence="1">Expedition CK06-06</strain>
    </source>
</reference>